<dbReference type="HOGENOM" id="CLU_005049_1_2_1"/>
<dbReference type="RefSeq" id="XP_042994579.1">
    <property type="nucleotide sequence ID" value="XM_043138645.1"/>
</dbReference>
<feature type="region of interest" description="Disordered" evidence="1">
    <location>
        <begin position="171"/>
        <end position="193"/>
    </location>
</feature>
<feature type="domain" description="T6SS Phospholipase effector Tle1-like catalytic" evidence="2">
    <location>
        <begin position="19"/>
        <end position="321"/>
    </location>
</feature>
<reference evidence="4" key="3">
    <citation type="submission" date="2020-03" db="EMBL/GenBank/DDBJ databases">
        <title>A mixture of massive structural variations and highly conserved coding sequences in Ustilaginoidea virens genome.</title>
        <authorList>
            <person name="Zhang K."/>
            <person name="Zhao Z."/>
            <person name="Zhang Z."/>
            <person name="Li Y."/>
            <person name="Hsiang T."/>
            <person name="Sun W."/>
        </authorList>
    </citation>
    <scope>NUCLEOTIDE SEQUENCE</scope>
    <source>
        <strain evidence="4">UV-8b</strain>
    </source>
</reference>
<dbReference type="EMBL" id="BBTG02000019">
    <property type="protein sequence ID" value="GAO19021.1"/>
    <property type="molecule type" value="Genomic_DNA"/>
</dbReference>
<reference evidence="6" key="2">
    <citation type="journal article" date="2016" name="Genome Announc.">
        <title>Genome sequence of Ustilaginoidea virens IPU010, a rice pathogenic fungus causing false smut.</title>
        <authorList>
            <person name="Kumagai T."/>
            <person name="Ishii T."/>
            <person name="Terai G."/>
            <person name="Umemura M."/>
            <person name="Machida M."/>
            <person name="Asai K."/>
        </authorList>
    </citation>
    <scope>NUCLEOTIDE SEQUENCE [LARGE SCALE GENOMIC DNA]</scope>
    <source>
        <strain evidence="6">IPU010</strain>
    </source>
</reference>
<dbReference type="InterPro" id="IPR029058">
    <property type="entry name" value="AB_hydrolase_fold"/>
</dbReference>
<dbReference type="SUPFAM" id="SSF53474">
    <property type="entry name" value="alpha/beta-Hydrolases"/>
    <property type="match status" value="1"/>
</dbReference>
<accession>A0A063C6W5</accession>
<evidence type="ECO:0000313" key="4">
    <source>
        <dbReference type="EMBL" id="QUC16906.1"/>
    </source>
</evidence>
<protein>
    <recommendedName>
        <fullName evidence="2">T6SS Phospholipase effector Tle1-like catalytic domain-containing protein</fullName>
    </recommendedName>
</protein>
<organism evidence="3 6">
    <name type="scientific">Ustilaginoidea virens</name>
    <name type="common">Rice false smut fungus</name>
    <name type="synonym">Villosiclava virens</name>
    <dbReference type="NCBI Taxonomy" id="1159556"/>
    <lineage>
        <taxon>Eukaryota</taxon>
        <taxon>Fungi</taxon>
        <taxon>Dikarya</taxon>
        <taxon>Ascomycota</taxon>
        <taxon>Pezizomycotina</taxon>
        <taxon>Sordariomycetes</taxon>
        <taxon>Hypocreomycetidae</taxon>
        <taxon>Hypocreales</taxon>
        <taxon>Clavicipitaceae</taxon>
        <taxon>Ustilaginoidea</taxon>
    </lineage>
</organism>
<evidence type="ECO:0000313" key="5">
    <source>
        <dbReference type="Proteomes" id="UP000027002"/>
    </source>
</evidence>
<sequence>MSDDCQACNATYAQGNLRKRLIVCCDGTSYGVDKGTADYASNVGRISRAISRVGVASDGEKVSQVVYYQSGVGTGSLTSVDRARQGAFGASLAENVCEAYNYLANNWGPGDEIFLFGFSRGAYTARSLAGFICQVGLLMPIHMDHFHEVYSAYKNRGDAAFQDTPWATAPLEPGELGTVPPQAGAPAQAHGSRSRSRLDHLRSIAHTHVKIKVVGVWDTVGSLSVVNWFGQAGDDAHFHSTKLSPKVENAFHALALDESRGNFPPTLWHLDSTCLGPDGTPMVNLKQCWFPGYHSDVGGQKAGDLDANSIDEITFSWMCDQLHGLLQLSGTVLQKYILFRLGDTNFDLSNKKIRDLAASWTKIGWANGKLSDTNSWTAGWWVPSLLSTAKASYKRVPGETKAFEKVNGTTKQIPCQNFREEVHPSVYHRYRASVGYKPAPFAGDEWTYHESKDGKPAQWVKTLKGGQQVVLNEYLIPRSDKMKAGYRKAQGYDHWEGSLERTFAPKEVLEVQDLCLKD</sequence>
<dbReference type="PANTHER" id="PTHR33840">
    <property type="match status" value="1"/>
</dbReference>
<name>A0A063C6W5_USTVR</name>
<keyword evidence="5" id="KW-1185">Reference proteome</keyword>
<dbReference type="Proteomes" id="UP000027002">
    <property type="component" value="Chromosome 1"/>
</dbReference>
<dbReference type="PANTHER" id="PTHR33840:SF1">
    <property type="entry name" value="TLE1 PHOSPHOLIPASE DOMAIN-CONTAINING PROTEIN"/>
    <property type="match status" value="1"/>
</dbReference>
<dbReference type="InterPro" id="IPR018712">
    <property type="entry name" value="Tle1-like_cat"/>
</dbReference>
<dbReference type="Proteomes" id="UP000054053">
    <property type="component" value="Unassembled WGS sequence"/>
</dbReference>
<gene>
    <name evidence="4" type="ORF">UV8b_01147</name>
    <name evidence="3" type="ORF">UVI_02036280</name>
</gene>
<feature type="compositionally biased region" description="Low complexity" evidence="1">
    <location>
        <begin position="180"/>
        <end position="189"/>
    </location>
</feature>
<dbReference type="OrthoDB" id="3057168at2759"/>
<evidence type="ECO:0000256" key="1">
    <source>
        <dbReference type="SAM" id="MobiDB-lite"/>
    </source>
</evidence>
<reference evidence="3" key="1">
    <citation type="journal article" date="2016" name="Genome Announc.">
        <title>Genome Sequence of Ustilaginoidea virens IPU010, a Rice Pathogenic Fungus Causing False Smut.</title>
        <authorList>
            <person name="Kumagai T."/>
            <person name="Ishii T."/>
            <person name="Terai G."/>
            <person name="Umemura M."/>
            <person name="Machida M."/>
            <person name="Asai K."/>
        </authorList>
    </citation>
    <scope>NUCLEOTIDE SEQUENCE [LARGE SCALE GENOMIC DNA]</scope>
    <source>
        <strain evidence="3">IPU010</strain>
    </source>
</reference>
<evidence type="ECO:0000313" key="6">
    <source>
        <dbReference type="Proteomes" id="UP000054053"/>
    </source>
</evidence>
<evidence type="ECO:0000313" key="3">
    <source>
        <dbReference type="EMBL" id="GAO19021.1"/>
    </source>
</evidence>
<dbReference type="AlphaFoldDB" id="A0A063C6W5"/>
<proteinExistence type="predicted"/>
<dbReference type="EMBL" id="CP072753">
    <property type="protein sequence ID" value="QUC16906.1"/>
    <property type="molecule type" value="Genomic_DNA"/>
</dbReference>
<dbReference type="Pfam" id="PF09994">
    <property type="entry name" value="T6SS_Tle1-like_cat"/>
    <property type="match status" value="1"/>
</dbReference>
<evidence type="ECO:0000259" key="2">
    <source>
        <dbReference type="Pfam" id="PF09994"/>
    </source>
</evidence>
<dbReference type="KEGG" id="uvi:66061925"/>
<dbReference type="GeneID" id="66061925"/>
<dbReference type="STRING" id="1159556.A0A063C6W5"/>